<evidence type="ECO:0000256" key="1">
    <source>
        <dbReference type="ARBA" id="ARBA00004651"/>
    </source>
</evidence>
<feature type="domain" description="MacB-like periplasmic core" evidence="9">
    <location>
        <begin position="19"/>
        <end position="213"/>
    </location>
</feature>
<dbReference type="EMBL" id="JQZV01000003">
    <property type="protein sequence ID" value="KGN93462.1"/>
    <property type="molecule type" value="Genomic_DNA"/>
</dbReference>
<keyword evidence="4 7" id="KW-1133">Transmembrane helix</keyword>
<dbReference type="InterPro" id="IPR050250">
    <property type="entry name" value="Macrolide_Exporter_MacB"/>
</dbReference>
<dbReference type="Pfam" id="PF12704">
    <property type="entry name" value="MacB_PCD"/>
    <property type="match status" value="1"/>
</dbReference>
<dbReference type="RefSeq" id="WP_036788957.1">
    <property type="nucleotide sequence ID" value="NZ_JQZV01000003.1"/>
</dbReference>
<dbReference type="PANTHER" id="PTHR30572:SF4">
    <property type="entry name" value="ABC TRANSPORTER PERMEASE YTRF"/>
    <property type="match status" value="1"/>
</dbReference>
<evidence type="ECO:0008006" key="12">
    <source>
        <dbReference type="Google" id="ProtNLM"/>
    </source>
</evidence>
<keyword evidence="5 7" id="KW-0472">Membrane</keyword>
<comment type="subcellular location">
    <subcellularLocation>
        <location evidence="1">Cell membrane</location>
        <topology evidence="1">Multi-pass membrane protein</topology>
    </subcellularLocation>
</comment>
<keyword evidence="2" id="KW-1003">Cell membrane</keyword>
<gene>
    <name evidence="10" type="ORF">HQ43_02185</name>
</gene>
<dbReference type="Proteomes" id="UP000030101">
    <property type="component" value="Unassembled WGS sequence"/>
</dbReference>
<dbReference type="Pfam" id="PF02687">
    <property type="entry name" value="FtsX"/>
    <property type="match status" value="1"/>
</dbReference>
<comment type="caution">
    <text evidence="10">The sequence shown here is derived from an EMBL/GenBank/DDBJ whole genome shotgun (WGS) entry which is preliminary data.</text>
</comment>
<evidence type="ECO:0000256" key="2">
    <source>
        <dbReference type="ARBA" id="ARBA00022475"/>
    </source>
</evidence>
<evidence type="ECO:0000313" key="10">
    <source>
        <dbReference type="EMBL" id="KGN93462.1"/>
    </source>
</evidence>
<keyword evidence="3 7" id="KW-0812">Transmembrane</keyword>
<evidence type="ECO:0000256" key="3">
    <source>
        <dbReference type="ARBA" id="ARBA00022692"/>
    </source>
</evidence>
<keyword evidence="11" id="KW-1185">Reference proteome</keyword>
<organism evidence="10 11">
    <name type="scientific">Porphyromonas canoris</name>
    <dbReference type="NCBI Taxonomy" id="36875"/>
    <lineage>
        <taxon>Bacteria</taxon>
        <taxon>Pseudomonadati</taxon>
        <taxon>Bacteroidota</taxon>
        <taxon>Bacteroidia</taxon>
        <taxon>Bacteroidales</taxon>
        <taxon>Porphyromonadaceae</taxon>
        <taxon>Porphyromonas</taxon>
    </lineage>
</organism>
<evidence type="ECO:0000256" key="4">
    <source>
        <dbReference type="ARBA" id="ARBA00022989"/>
    </source>
</evidence>
<name>A0ABR4XNF1_9PORP</name>
<evidence type="ECO:0000256" key="6">
    <source>
        <dbReference type="ARBA" id="ARBA00038076"/>
    </source>
</evidence>
<feature type="domain" description="ABC3 transporter permease C-terminal" evidence="8">
    <location>
        <begin position="286"/>
        <end position="419"/>
    </location>
</feature>
<dbReference type="InterPro" id="IPR025857">
    <property type="entry name" value="MacB_PCD"/>
</dbReference>
<evidence type="ECO:0000259" key="8">
    <source>
        <dbReference type="Pfam" id="PF02687"/>
    </source>
</evidence>
<protein>
    <recommendedName>
        <fullName evidence="12">ABC transporter permease</fullName>
    </recommendedName>
</protein>
<reference evidence="10 11" key="1">
    <citation type="submission" date="2014-08" db="EMBL/GenBank/DDBJ databases">
        <title>Porphyromonas canoris strain:OH2762 Genome sequencing.</title>
        <authorList>
            <person name="Wallis C."/>
            <person name="Deusch O."/>
            <person name="O'Flynn C."/>
            <person name="Davis I."/>
            <person name="Jospin G."/>
            <person name="Darling A.E."/>
            <person name="Coil D.A."/>
            <person name="Alexiev A."/>
            <person name="Horsfall A."/>
            <person name="Kirkwood N."/>
            <person name="Harris S."/>
            <person name="Eisen J.A."/>
        </authorList>
    </citation>
    <scope>NUCLEOTIDE SEQUENCE [LARGE SCALE GENOMIC DNA]</scope>
    <source>
        <strain evidence="11">COT-108 OH2762</strain>
    </source>
</reference>
<evidence type="ECO:0000313" key="11">
    <source>
        <dbReference type="Proteomes" id="UP000030101"/>
    </source>
</evidence>
<evidence type="ECO:0000259" key="9">
    <source>
        <dbReference type="Pfam" id="PF12704"/>
    </source>
</evidence>
<dbReference type="PANTHER" id="PTHR30572">
    <property type="entry name" value="MEMBRANE COMPONENT OF TRANSPORTER-RELATED"/>
    <property type="match status" value="1"/>
</dbReference>
<feature type="transmembrane region" description="Helical" evidence="7">
    <location>
        <begin position="282"/>
        <end position="307"/>
    </location>
</feature>
<feature type="transmembrane region" description="Helical" evidence="7">
    <location>
        <begin position="390"/>
        <end position="410"/>
    </location>
</feature>
<feature type="transmembrane region" description="Helical" evidence="7">
    <location>
        <begin position="20"/>
        <end position="40"/>
    </location>
</feature>
<accession>A0ABR4XNF1</accession>
<dbReference type="InterPro" id="IPR003838">
    <property type="entry name" value="ABC3_permease_C"/>
</dbReference>
<proteinExistence type="inferred from homology"/>
<sequence length="428" mass="47334">MISFFQELFHSLRNNKLRSALTAFSIAWGIIILILLLGSGKGVENGIRKTAGELGQLEANVKVYLWSTEEPYAGYQAGRSLSLKPAQLDLLREMNKNIFYAIEPVQDNFTRISTTYGVCDAKITTLSVAEREKNSETIVMGRTFTPQEMKEGHKVILLSEKDVLKIFSNKEECLNSSVLINGIMFKVIGVRQDIDAYSRGTHKIPFATYANTYPNNVLSFSTLMAYPHPHISSEKLADYEDEFRSQICRIVKASPDDYGAMFIDNPSQNAKTIQKVFSGIQMLLWVIGIGTLTIGVVGVSNIMQVTVQERFKEIGIRKALGAKPYNILALVLGESIILSVFSGMIGLLAGVGLLDFIGDLFEQNGWGKQMIPNDNNDMAMYIFSDPQVDLQIAFGALIVLIIAGIVAGYAPARKAIRIPAIVAMRDLK</sequence>
<evidence type="ECO:0000256" key="7">
    <source>
        <dbReference type="SAM" id="Phobius"/>
    </source>
</evidence>
<evidence type="ECO:0000256" key="5">
    <source>
        <dbReference type="ARBA" id="ARBA00023136"/>
    </source>
</evidence>
<comment type="similarity">
    <text evidence="6">Belongs to the ABC-4 integral membrane protein family.</text>
</comment>
<feature type="transmembrane region" description="Helical" evidence="7">
    <location>
        <begin position="327"/>
        <end position="354"/>
    </location>
</feature>